<dbReference type="InterPro" id="IPR039997">
    <property type="entry name" value="TFE"/>
</dbReference>
<evidence type="ECO:0000313" key="2">
    <source>
        <dbReference type="EMBL" id="CAD9372999.1"/>
    </source>
</evidence>
<sequence length="302" mass="33282">MAILQDTLTEQERLQRSRSTYRCPRCKDEVTALDFARSGVAHCVYCEGSGEAKQSECLLVEVDQSHHLKAVEETRKKFEAQLSAEDGLHDGIYDLLQRLGEACAAQGVHLTQNLPSNTMKRRGHEPTKRKNNAKRVRDMIDDDSLSRVAPEASDSSLMDVVLSNTRPKQGLMEDDAVTSAQTAAAPAPVTAKEAPAFLRQSQVEGVYVQKEVQPADGRAPVAQSEEPKTATTSEEKAKSSGTEEDLSYQERYAAFLEQYRKAQEMAQSQQAAVDPSSQADDQKAEAASDDDDDDEDIDWEDG</sequence>
<dbReference type="EMBL" id="HBGS01003392">
    <property type="protein sequence ID" value="CAD9372999.1"/>
    <property type="molecule type" value="Transcribed_RNA"/>
</dbReference>
<feature type="region of interest" description="Disordered" evidence="1">
    <location>
        <begin position="116"/>
        <end position="152"/>
    </location>
</feature>
<accession>A0A7S2F561</accession>
<dbReference type="PANTHER" id="PTHR13097">
    <property type="entry name" value="TRANSCRIPTION INITIATION FACTOR IIE, ALPHA SUBUNIT"/>
    <property type="match status" value="1"/>
</dbReference>
<gene>
    <name evidence="2" type="ORF">DSPE1174_LOCUS1731</name>
</gene>
<feature type="compositionally biased region" description="Basic and acidic residues" evidence="1">
    <location>
        <begin position="225"/>
        <end position="238"/>
    </location>
</feature>
<feature type="compositionally biased region" description="Acidic residues" evidence="1">
    <location>
        <begin position="287"/>
        <end position="302"/>
    </location>
</feature>
<dbReference type="GO" id="GO:0006367">
    <property type="term" value="P:transcription initiation at RNA polymerase II promoter"/>
    <property type="evidence" value="ECO:0007669"/>
    <property type="project" value="TreeGrafter"/>
</dbReference>
<feature type="compositionally biased region" description="Basic residues" evidence="1">
    <location>
        <begin position="119"/>
        <end position="134"/>
    </location>
</feature>
<protein>
    <submittedName>
        <fullName evidence="2">Uncharacterized protein</fullName>
    </submittedName>
</protein>
<feature type="region of interest" description="Disordered" evidence="1">
    <location>
        <begin position="211"/>
        <end position="249"/>
    </location>
</feature>
<feature type="compositionally biased region" description="Polar residues" evidence="1">
    <location>
        <begin position="265"/>
        <end position="278"/>
    </location>
</feature>
<organism evidence="2">
    <name type="scientific">Octactis speculum</name>
    <dbReference type="NCBI Taxonomy" id="3111310"/>
    <lineage>
        <taxon>Eukaryota</taxon>
        <taxon>Sar</taxon>
        <taxon>Stramenopiles</taxon>
        <taxon>Ochrophyta</taxon>
        <taxon>Dictyochophyceae</taxon>
        <taxon>Dictyochales</taxon>
        <taxon>Dictyochaceae</taxon>
        <taxon>Octactis</taxon>
    </lineage>
</organism>
<reference evidence="2" key="1">
    <citation type="submission" date="2021-01" db="EMBL/GenBank/DDBJ databases">
        <authorList>
            <person name="Corre E."/>
            <person name="Pelletier E."/>
            <person name="Niang G."/>
            <person name="Scheremetjew M."/>
            <person name="Finn R."/>
            <person name="Kale V."/>
            <person name="Holt S."/>
            <person name="Cochrane G."/>
            <person name="Meng A."/>
            <person name="Brown T."/>
            <person name="Cohen L."/>
        </authorList>
    </citation>
    <scope>NUCLEOTIDE SEQUENCE</scope>
    <source>
        <strain evidence="2">CCMP1381</strain>
    </source>
</reference>
<name>A0A7S2F561_9STRA</name>
<evidence type="ECO:0000256" key="1">
    <source>
        <dbReference type="SAM" id="MobiDB-lite"/>
    </source>
</evidence>
<dbReference type="AlphaFoldDB" id="A0A7S2F561"/>
<dbReference type="PANTHER" id="PTHR13097:SF7">
    <property type="entry name" value="GENERAL TRANSCRIPTION FACTOR IIE SUBUNIT 1"/>
    <property type="match status" value="1"/>
</dbReference>
<dbReference type="GO" id="GO:0005673">
    <property type="term" value="C:transcription factor TFIIE complex"/>
    <property type="evidence" value="ECO:0007669"/>
    <property type="project" value="TreeGrafter"/>
</dbReference>
<proteinExistence type="predicted"/>
<feature type="region of interest" description="Disordered" evidence="1">
    <location>
        <begin position="261"/>
        <end position="302"/>
    </location>
</feature>